<gene>
    <name evidence="1" type="ORF">MNOR_LOCUS4320</name>
</gene>
<keyword evidence="2" id="KW-1185">Reference proteome</keyword>
<dbReference type="AlphaFoldDB" id="A0AAV2PXD7"/>
<proteinExistence type="predicted"/>
<feature type="non-terminal residue" evidence="1">
    <location>
        <position position="1"/>
    </location>
</feature>
<dbReference type="EMBL" id="CAXKWB010001574">
    <property type="protein sequence ID" value="CAL4064862.1"/>
    <property type="molecule type" value="Genomic_DNA"/>
</dbReference>
<organism evidence="1 2">
    <name type="scientific">Meganyctiphanes norvegica</name>
    <name type="common">Northern krill</name>
    <name type="synonym">Thysanopoda norvegica</name>
    <dbReference type="NCBI Taxonomy" id="48144"/>
    <lineage>
        <taxon>Eukaryota</taxon>
        <taxon>Metazoa</taxon>
        <taxon>Ecdysozoa</taxon>
        <taxon>Arthropoda</taxon>
        <taxon>Crustacea</taxon>
        <taxon>Multicrustacea</taxon>
        <taxon>Malacostraca</taxon>
        <taxon>Eumalacostraca</taxon>
        <taxon>Eucarida</taxon>
        <taxon>Euphausiacea</taxon>
        <taxon>Euphausiidae</taxon>
        <taxon>Meganyctiphanes</taxon>
    </lineage>
</organism>
<reference evidence="1 2" key="1">
    <citation type="submission" date="2024-05" db="EMBL/GenBank/DDBJ databases">
        <authorList>
            <person name="Wallberg A."/>
        </authorList>
    </citation>
    <scope>NUCLEOTIDE SEQUENCE [LARGE SCALE GENOMIC DNA]</scope>
</reference>
<name>A0AAV2PXD7_MEGNR</name>
<comment type="caution">
    <text evidence="1">The sequence shown here is derived from an EMBL/GenBank/DDBJ whole genome shotgun (WGS) entry which is preliminary data.</text>
</comment>
<protein>
    <submittedName>
        <fullName evidence="1">Uncharacterized protein</fullName>
    </submittedName>
</protein>
<sequence length="181" mass="20780">RNARTSPLCVDRLPATTRRFWLRDLELDLPEHFVQLLMARSKLQDETLTGDEERGSVINVKCTPLSSLLLAANMTSFDMLTIATGVDGDEQRISDVTRGKGFDVKTLLVHYPTGRLFDEPYPKIPGYILDMKHSTLLVKFYVKRSHCQLISNNDCQKLHYYDVKDACLKYFCFNHLTVYTA</sequence>
<evidence type="ECO:0000313" key="2">
    <source>
        <dbReference type="Proteomes" id="UP001497623"/>
    </source>
</evidence>
<evidence type="ECO:0000313" key="1">
    <source>
        <dbReference type="EMBL" id="CAL4064862.1"/>
    </source>
</evidence>
<accession>A0AAV2PXD7</accession>
<dbReference type="Proteomes" id="UP001497623">
    <property type="component" value="Unassembled WGS sequence"/>
</dbReference>